<dbReference type="AlphaFoldDB" id="A0AAN6NX74"/>
<accession>A0AAN6NX74</accession>
<evidence type="ECO:0000313" key="2">
    <source>
        <dbReference type="EMBL" id="KAK3952664.1"/>
    </source>
</evidence>
<dbReference type="EMBL" id="MU859119">
    <property type="protein sequence ID" value="KAK3952664.1"/>
    <property type="molecule type" value="Genomic_DNA"/>
</dbReference>
<keyword evidence="1" id="KW-0732">Signal</keyword>
<reference evidence="2" key="2">
    <citation type="submission" date="2023-06" db="EMBL/GenBank/DDBJ databases">
        <authorList>
            <consortium name="Lawrence Berkeley National Laboratory"/>
            <person name="Mondo S.J."/>
            <person name="Hensen N."/>
            <person name="Bonometti L."/>
            <person name="Westerberg I."/>
            <person name="Brannstrom I.O."/>
            <person name="Guillou S."/>
            <person name="Cros-Aarteil S."/>
            <person name="Calhoun S."/>
            <person name="Haridas S."/>
            <person name="Kuo A."/>
            <person name="Pangilinan J."/>
            <person name="Riley R."/>
            <person name="Labutti K."/>
            <person name="Andreopoulos B."/>
            <person name="Lipzen A."/>
            <person name="Chen C."/>
            <person name="Yanf M."/>
            <person name="Daum C."/>
            <person name="Ng V."/>
            <person name="Clum A."/>
            <person name="Steindorff A."/>
            <person name="Ohm R."/>
            <person name="Martin F."/>
            <person name="Silar P."/>
            <person name="Natvig D."/>
            <person name="Lalanne C."/>
            <person name="Gautier V."/>
            <person name="Ament-Velasquez S.L."/>
            <person name="Kruys A."/>
            <person name="Hutchinson M.I."/>
            <person name="Powell A.J."/>
            <person name="Barry K."/>
            <person name="Miller A.N."/>
            <person name="Grigoriev I.V."/>
            <person name="Debuchy R."/>
            <person name="Gladieux P."/>
            <person name="Thoren M.H."/>
            <person name="Johannesson H."/>
        </authorList>
    </citation>
    <scope>NUCLEOTIDE SEQUENCE</scope>
    <source>
        <strain evidence="2">CBS 626.80</strain>
    </source>
</reference>
<dbReference type="Proteomes" id="UP001303222">
    <property type="component" value="Unassembled WGS sequence"/>
</dbReference>
<keyword evidence="3" id="KW-1185">Reference proteome</keyword>
<name>A0AAN6NX74_9PEZI</name>
<reference evidence="2" key="1">
    <citation type="journal article" date="2023" name="Mol. Phylogenet. Evol.">
        <title>Genome-scale phylogeny and comparative genomics of the fungal order Sordariales.</title>
        <authorList>
            <person name="Hensen N."/>
            <person name="Bonometti L."/>
            <person name="Westerberg I."/>
            <person name="Brannstrom I.O."/>
            <person name="Guillou S."/>
            <person name="Cros-Aarteil S."/>
            <person name="Calhoun S."/>
            <person name="Haridas S."/>
            <person name="Kuo A."/>
            <person name="Mondo S."/>
            <person name="Pangilinan J."/>
            <person name="Riley R."/>
            <person name="LaButti K."/>
            <person name="Andreopoulos B."/>
            <person name="Lipzen A."/>
            <person name="Chen C."/>
            <person name="Yan M."/>
            <person name="Daum C."/>
            <person name="Ng V."/>
            <person name="Clum A."/>
            <person name="Steindorff A."/>
            <person name="Ohm R.A."/>
            <person name="Martin F."/>
            <person name="Silar P."/>
            <person name="Natvig D.O."/>
            <person name="Lalanne C."/>
            <person name="Gautier V."/>
            <person name="Ament-Velasquez S.L."/>
            <person name="Kruys A."/>
            <person name="Hutchinson M.I."/>
            <person name="Powell A.J."/>
            <person name="Barry K."/>
            <person name="Miller A.N."/>
            <person name="Grigoriev I.V."/>
            <person name="Debuchy R."/>
            <person name="Gladieux P."/>
            <person name="Hiltunen Thoren M."/>
            <person name="Johannesson H."/>
        </authorList>
    </citation>
    <scope>NUCLEOTIDE SEQUENCE</scope>
    <source>
        <strain evidence="2">CBS 626.80</strain>
    </source>
</reference>
<sequence>MRLAISLPFALLLAAAKITVATPSPSITTVPTASNAVPKTFITTATNCTHMAQTHSLHRRDPDIITSAPAVTESARPSVFTPVTCIGESNYGEQDGYVKHLCKTFEYKLKELESSAGSSVPVFASVCGMAGLPVVTMFF</sequence>
<feature type="signal peptide" evidence="1">
    <location>
        <begin position="1"/>
        <end position="21"/>
    </location>
</feature>
<comment type="caution">
    <text evidence="2">The sequence shown here is derived from an EMBL/GenBank/DDBJ whole genome shotgun (WGS) entry which is preliminary data.</text>
</comment>
<feature type="chain" id="PRO_5042913192" evidence="1">
    <location>
        <begin position="22"/>
        <end position="139"/>
    </location>
</feature>
<protein>
    <submittedName>
        <fullName evidence="2">Uncharacterized protein</fullName>
    </submittedName>
</protein>
<organism evidence="2 3">
    <name type="scientific">Pseudoneurospora amorphoporcata</name>
    <dbReference type="NCBI Taxonomy" id="241081"/>
    <lineage>
        <taxon>Eukaryota</taxon>
        <taxon>Fungi</taxon>
        <taxon>Dikarya</taxon>
        <taxon>Ascomycota</taxon>
        <taxon>Pezizomycotina</taxon>
        <taxon>Sordariomycetes</taxon>
        <taxon>Sordariomycetidae</taxon>
        <taxon>Sordariales</taxon>
        <taxon>Sordariaceae</taxon>
        <taxon>Pseudoneurospora</taxon>
    </lineage>
</organism>
<evidence type="ECO:0000313" key="3">
    <source>
        <dbReference type="Proteomes" id="UP001303222"/>
    </source>
</evidence>
<proteinExistence type="predicted"/>
<evidence type="ECO:0000256" key="1">
    <source>
        <dbReference type="SAM" id="SignalP"/>
    </source>
</evidence>
<gene>
    <name evidence="2" type="ORF">QBC32DRAFT_340747</name>
</gene>